<evidence type="ECO:0000256" key="3">
    <source>
        <dbReference type="ARBA" id="ARBA00022692"/>
    </source>
</evidence>
<dbReference type="PANTHER" id="PTHR32322:SF2">
    <property type="entry name" value="EAMA DOMAIN-CONTAINING PROTEIN"/>
    <property type="match status" value="1"/>
</dbReference>
<reference evidence="8" key="1">
    <citation type="journal article" date="2020" name="mSystems">
        <title>Genome- and Community-Level Interaction Insights into Carbon Utilization and Element Cycling Functions of Hydrothermarchaeota in Hydrothermal Sediment.</title>
        <authorList>
            <person name="Zhou Z."/>
            <person name="Liu Y."/>
            <person name="Xu W."/>
            <person name="Pan J."/>
            <person name="Luo Z.H."/>
            <person name="Li M."/>
        </authorList>
    </citation>
    <scope>NUCLEOTIDE SEQUENCE [LARGE SCALE GENOMIC DNA]</scope>
    <source>
        <strain evidence="8">HyVt-538</strain>
    </source>
</reference>
<dbReference type="AlphaFoldDB" id="A0A7V5U0U3"/>
<feature type="transmembrane region" description="Helical" evidence="6">
    <location>
        <begin position="91"/>
        <end position="110"/>
    </location>
</feature>
<keyword evidence="3 6" id="KW-0812">Transmembrane</keyword>
<evidence type="ECO:0000256" key="4">
    <source>
        <dbReference type="ARBA" id="ARBA00022989"/>
    </source>
</evidence>
<dbReference type="PANTHER" id="PTHR32322">
    <property type="entry name" value="INNER MEMBRANE TRANSPORTER"/>
    <property type="match status" value="1"/>
</dbReference>
<feature type="transmembrane region" description="Helical" evidence="6">
    <location>
        <begin position="60"/>
        <end position="79"/>
    </location>
</feature>
<comment type="caution">
    <text evidence="8">The sequence shown here is derived from an EMBL/GenBank/DDBJ whole genome shotgun (WGS) entry which is preliminary data.</text>
</comment>
<comment type="subcellular location">
    <subcellularLocation>
        <location evidence="1">Membrane</location>
        <topology evidence="1">Multi-pass membrane protein</topology>
    </subcellularLocation>
</comment>
<dbReference type="InterPro" id="IPR050638">
    <property type="entry name" value="AA-Vitamin_Transporters"/>
</dbReference>
<comment type="similarity">
    <text evidence="2">Belongs to the EamA transporter family.</text>
</comment>
<evidence type="ECO:0000259" key="7">
    <source>
        <dbReference type="Pfam" id="PF00892"/>
    </source>
</evidence>
<protein>
    <recommendedName>
        <fullName evidence="7">EamA domain-containing protein</fullName>
    </recommendedName>
</protein>
<accession>A0A7V5U0U3</accession>
<evidence type="ECO:0000256" key="2">
    <source>
        <dbReference type="ARBA" id="ARBA00007362"/>
    </source>
</evidence>
<dbReference type="SUPFAM" id="SSF103481">
    <property type="entry name" value="Multidrug resistance efflux transporter EmrE"/>
    <property type="match status" value="1"/>
</dbReference>
<dbReference type="Pfam" id="PF00892">
    <property type="entry name" value="EamA"/>
    <property type="match status" value="1"/>
</dbReference>
<name>A0A7V5U0U3_9PROT</name>
<feature type="non-terminal residue" evidence="8">
    <location>
        <position position="1"/>
    </location>
</feature>
<dbReference type="EMBL" id="DROP01000068">
    <property type="protein sequence ID" value="HHI88501.1"/>
    <property type="molecule type" value="Genomic_DNA"/>
</dbReference>
<feature type="transmembrane region" description="Helical" evidence="6">
    <location>
        <begin position="117"/>
        <end position="133"/>
    </location>
</feature>
<feature type="transmembrane region" description="Helical" evidence="6">
    <location>
        <begin position="26"/>
        <end position="48"/>
    </location>
</feature>
<dbReference type="GO" id="GO:0016020">
    <property type="term" value="C:membrane"/>
    <property type="evidence" value="ECO:0007669"/>
    <property type="project" value="UniProtKB-SubCell"/>
</dbReference>
<keyword evidence="5 6" id="KW-0472">Membrane</keyword>
<gene>
    <name evidence="8" type="ORF">ENK01_00990</name>
</gene>
<sequence length="150" mass="15898">LVVLAAFGYALTSILGKRAPEQPASVGAALMLIGGAVSAVLCALWLDFDTIPKTLPSTRIIAALIALTLGATFLGNLLYLRLLQLSGPSLIAKINYVVPLVALVSGAIFLREQIQPRALIALAIISLGLWIAHREQAASGRKLPLRHEIE</sequence>
<evidence type="ECO:0000313" key="8">
    <source>
        <dbReference type="EMBL" id="HHI88501.1"/>
    </source>
</evidence>
<proteinExistence type="inferred from homology"/>
<dbReference type="InterPro" id="IPR000620">
    <property type="entry name" value="EamA_dom"/>
</dbReference>
<keyword evidence="4 6" id="KW-1133">Transmembrane helix</keyword>
<dbReference type="Proteomes" id="UP000885806">
    <property type="component" value="Unassembled WGS sequence"/>
</dbReference>
<dbReference type="InterPro" id="IPR037185">
    <property type="entry name" value="EmrE-like"/>
</dbReference>
<evidence type="ECO:0000256" key="6">
    <source>
        <dbReference type="SAM" id="Phobius"/>
    </source>
</evidence>
<feature type="domain" description="EamA" evidence="7">
    <location>
        <begin position="1"/>
        <end position="131"/>
    </location>
</feature>
<evidence type="ECO:0000256" key="5">
    <source>
        <dbReference type="ARBA" id="ARBA00023136"/>
    </source>
</evidence>
<organism evidence="8">
    <name type="scientific">Hellea balneolensis</name>
    <dbReference type="NCBI Taxonomy" id="287478"/>
    <lineage>
        <taxon>Bacteria</taxon>
        <taxon>Pseudomonadati</taxon>
        <taxon>Pseudomonadota</taxon>
        <taxon>Alphaproteobacteria</taxon>
        <taxon>Maricaulales</taxon>
        <taxon>Robiginitomaculaceae</taxon>
        <taxon>Hellea</taxon>
    </lineage>
</organism>
<evidence type="ECO:0000256" key="1">
    <source>
        <dbReference type="ARBA" id="ARBA00004141"/>
    </source>
</evidence>